<evidence type="ECO:0000313" key="3">
    <source>
        <dbReference type="Proteomes" id="UP000019678"/>
    </source>
</evidence>
<dbReference type="EMBL" id="ASRX01000021">
    <property type="protein sequence ID" value="EYF05720.1"/>
    <property type="molecule type" value="Genomic_DNA"/>
</dbReference>
<feature type="compositionally biased region" description="Pro residues" evidence="1">
    <location>
        <begin position="32"/>
        <end position="50"/>
    </location>
</feature>
<organism evidence="2 3">
    <name type="scientific">Chondromyces apiculatus DSM 436</name>
    <dbReference type="NCBI Taxonomy" id="1192034"/>
    <lineage>
        <taxon>Bacteria</taxon>
        <taxon>Pseudomonadati</taxon>
        <taxon>Myxococcota</taxon>
        <taxon>Polyangia</taxon>
        <taxon>Polyangiales</taxon>
        <taxon>Polyangiaceae</taxon>
        <taxon>Chondromyces</taxon>
    </lineage>
</organism>
<comment type="caution">
    <text evidence="2">The sequence shown here is derived from an EMBL/GenBank/DDBJ whole genome shotgun (WGS) entry which is preliminary data.</text>
</comment>
<dbReference type="RefSeq" id="WP_044241385.1">
    <property type="nucleotide sequence ID" value="NZ_ASRX01000021.1"/>
</dbReference>
<gene>
    <name evidence="2" type="ORF">CAP_3010</name>
</gene>
<protein>
    <submittedName>
        <fullName evidence="2">Uncharacterized protein</fullName>
    </submittedName>
</protein>
<dbReference type="AlphaFoldDB" id="A0A017TA66"/>
<sequence length="111" mass="10973">MAPSQRTRLALGAAALALASFGLGLLVAGRPSAPPPDLPPPSAPLLPPVPSFSLGDAGPDGPKILLDPDGVKLLPDSSLRLDLPEGFGDAGAHDAAPGSTGGDSKRRAGPR</sequence>
<evidence type="ECO:0000256" key="1">
    <source>
        <dbReference type="SAM" id="MobiDB-lite"/>
    </source>
</evidence>
<dbReference type="Proteomes" id="UP000019678">
    <property type="component" value="Unassembled WGS sequence"/>
</dbReference>
<evidence type="ECO:0000313" key="2">
    <source>
        <dbReference type="EMBL" id="EYF05720.1"/>
    </source>
</evidence>
<feature type="region of interest" description="Disordered" evidence="1">
    <location>
        <begin position="29"/>
        <end position="111"/>
    </location>
</feature>
<name>A0A017TA66_9BACT</name>
<keyword evidence="3" id="KW-1185">Reference proteome</keyword>
<reference evidence="2 3" key="1">
    <citation type="submission" date="2013-05" db="EMBL/GenBank/DDBJ databases">
        <title>Genome assembly of Chondromyces apiculatus DSM 436.</title>
        <authorList>
            <person name="Sharma G."/>
            <person name="Khatri I."/>
            <person name="Kaur C."/>
            <person name="Mayilraj S."/>
            <person name="Subramanian S."/>
        </authorList>
    </citation>
    <scope>NUCLEOTIDE SEQUENCE [LARGE SCALE GENOMIC DNA]</scope>
    <source>
        <strain evidence="2 3">DSM 436</strain>
    </source>
</reference>
<accession>A0A017TA66</accession>
<proteinExistence type="predicted"/>